<accession>A0AAN4NSH5</accession>
<evidence type="ECO:0000313" key="2">
    <source>
        <dbReference type="Proteomes" id="UP000024043"/>
    </source>
</evidence>
<dbReference type="AlphaFoldDB" id="A0AAN4NSH5"/>
<sequence>MRLFRRDCSAGKAAHVDESIPGLIGVVPVSGENLMKSHQL</sequence>
<evidence type="ECO:0000313" key="1">
    <source>
        <dbReference type="EMBL" id="EZJ84589.1"/>
    </source>
</evidence>
<dbReference type="Proteomes" id="UP000024043">
    <property type="component" value="Unassembled WGS sequence"/>
</dbReference>
<name>A0AAN4NSH5_ECOLX</name>
<dbReference type="EMBL" id="JJLU01000088">
    <property type="protein sequence ID" value="EZJ84589.1"/>
    <property type="molecule type" value="Genomic_DNA"/>
</dbReference>
<protein>
    <submittedName>
        <fullName evidence="1">Uncharacterized protein</fullName>
    </submittedName>
</protein>
<gene>
    <name evidence="1" type="ORF">AC00_2845</name>
</gene>
<reference evidence="1 2" key="1">
    <citation type="submission" date="2014-03" db="EMBL/GenBank/DDBJ databases">
        <title>Genetic Variability of E. coli after antibiotic treatment.</title>
        <authorList>
            <person name="Silbergeld E."/>
            <person name="Coles C."/>
            <person name="Seidman J.C."/>
            <person name="You Y."/>
            <person name="George J."/>
            <person name="Nadendla S."/>
            <person name="Huot H."/>
            <person name="Daugherty S.C."/>
            <person name="Nagaraj S."/>
            <person name="Ott S."/>
            <person name="Klega K."/>
            <person name="Rasko D."/>
        </authorList>
    </citation>
    <scope>NUCLEOTIDE SEQUENCE [LARGE SCALE GENOMIC DNA]</scope>
    <source>
        <strain evidence="1 2">1-250-04_S3_C1</strain>
    </source>
</reference>
<proteinExistence type="predicted"/>
<comment type="caution">
    <text evidence="1">The sequence shown here is derived from an EMBL/GenBank/DDBJ whole genome shotgun (WGS) entry which is preliminary data.</text>
</comment>
<organism evidence="1 2">
    <name type="scientific">Escherichia coli 1-250-04_S3_C1</name>
    <dbReference type="NCBI Taxonomy" id="1444135"/>
    <lineage>
        <taxon>Bacteria</taxon>
        <taxon>Pseudomonadati</taxon>
        <taxon>Pseudomonadota</taxon>
        <taxon>Gammaproteobacteria</taxon>
        <taxon>Enterobacterales</taxon>
        <taxon>Enterobacteriaceae</taxon>
        <taxon>Escherichia</taxon>
    </lineage>
</organism>